<feature type="repeat" description="ANK" evidence="4">
    <location>
        <begin position="183"/>
        <end position="215"/>
    </location>
</feature>
<dbReference type="Gene3D" id="1.10.750.20">
    <property type="entry name" value="SOCS box"/>
    <property type="match status" value="1"/>
</dbReference>
<proteinExistence type="predicted"/>
<dbReference type="InterPro" id="IPR002110">
    <property type="entry name" value="Ankyrin_rpt"/>
</dbReference>
<evidence type="ECO:0000256" key="4">
    <source>
        <dbReference type="PROSITE-ProRule" id="PRU00023"/>
    </source>
</evidence>
<dbReference type="InterPro" id="IPR036770">
    <property type="entry name" value="Ankyrin_rpt-contain_sf"/>
</dbReference>
<keyword evidence="3 4" id="KW-0040">ANK repeat</keyword>
<keyword evidence="7" id="KW-1185">Reference proteome</keyword>
<dbReference type="EMBL" id="SRLO01006700">
    <property type="protein sequence ID" value="TNN28599.1"/>
    <property type="molecule type" value="Genomic_DNA"/>
</dbReference>
<dbReference type="Pfam" id="PF00023">
    <property type="entry name" value="Ank"/>
    <property type="match status" value="1"/>
</dbReference>
<comment type="pathway">
    <text evidence="1">Protein modification; protein ubiquitination.</text>
</comment>
<evidence type="ECO:0000259" key="5">
    <source>
        <dbReference type="PROSITE" id="PS50225"/>
    </source>
</evidence>
<dbReference type="InterPro" id="IPR036036">
    <property type="entry name" value="SOCS_box-like_dom_sf"/>
</dbReference>
<dbReference type="PANTHER" id="PTHR24198">
    <property type="entry name" value="ANKYRIN REPEAT AND PROTEIN KINASE DOMAIN-CONTAINING PROTEIN"/>
    <property type="match status" value="1"/>
</dbReference>
<dbReference type="AlphaFoldDB" id="A0A4Z2EIH2"/>
<dbReference type="SMART" id="SM00248">
    <property type="entry name" value="ANK"/>
    <property type="match status" value="7"/>
</dbReference>
<evidence type="ECO:0000256" key="2">
    <source>
        <dbReference type="ARBA" id="ARBA00022737"/>
    </source>
</evidence>
<dbReference type="GO" id="GO:0016567">
    <property type="term" value="P:protein ubiquitination"/>
    <property type="evidence" value="ECO:0007669"/>
    <property type="project" value="UniProtKB-UniPathway"/>
</dbReference>
<dbReference type="SMART" id="SM00969">
    <property type="entry name" value="SOCS_box"/>
    <property type="match status" value="1"/>
</dbReference>
<feature type="repeat" description="ANK" evidence="4">
    <location>
        <begin position="84"/>
        <end position="116"/>
    </location>
</feature>
<dbReference type="Proteomes" id="UP000314294">
    <property type="component" value="Unassembled WGS sequence"/>
</dbReference>
<dbReference type="GO" id="GO:0035556">
    <property type="term" value="P:intracellular signal transduction"/>
    <property type="evidence" value="ECO:0007669"/>
    <property type="project" value="InterPro"/>
</dbReference>
<name>A0A4Z2EIH2_9TELE</name>
<dbReference type="Pfam" id="PF07525">
    <property type="entry name" value="SOCS_box"/>
    <property type="match status" value="1"/>
</dbReference>
<accession>A0A4Z2EIH2</accession>
<protein>
    <submittedName>
        <fullName evidence="6">Ankyrin repeat and SOCS box protein 3</fullName>
    </submittedName>
</protein>
<feature type="repeat" description="ANK" evidence="4">
    <location>
        <begin position="216"/>
        <end position="248"/>
    </location>
</feature>
<dbReference type="PROSITE" id="PS50088">
    <property type="entry name" value="ANK_REPEAT"/>
    <property type="match status" value="5"/>
</dbReference>
<evidence type="ECO:0000256" key="1">
    <source>
        <dbReference type="ARBA" id="ARBA00004906"/>
    </source>
</evidence>
<dbReference type="PROSITE" id="PS50297">
    <property type="entry name" value="ANK_REP_REGION"/>
    <property type="match status" value="4"/>
</dbReference>
<dbReference type="InterPro" id="IPR001496">
    <property type="entry name" value="SOCS_box"/>
</dbReference>
<feature type="repeat" description="ANK" evidence="4">
    <location>
        <begin position="284"/>
        <end position="316"/>
    </location>
</feature>
<comment type="caution">
    <text evidence="6">The sequence shown here is derived from an EMBL/GenBank/DDBJ whole genome shotgun (WGS) entry which is preliminary data.</text>
</comment>
<dbReference type="Gene3D" id="1.25.40.20">
    <property type="entry name" value="Ankyrin repeat-containing domain"/>
    <property type="match status" value="2"/>
</dbReference>
<sequence length="559" mass="60571">MDFSECYGDSVSRVAAAARRGCRRRLRRLIRGGLGVEGRDNRGWTALHEAAAAGREGCVRELVSAAGAGSSPSRGAFVNSLTHEGESACYLAAQRGHVAALRLLLRAHADVDQLTNDSSCPLYAAVGAGHREVVELLVGAGAEVDRTHTASCWSCLHQAVHQGHKEIVRILVGVCNLEAVDDHHISPLFVAAQYGQRECLEILVDAGADVSARAADLATPLLIASQEGHAACVDLLLARGADPDAACSLEWPQLPIHAAAEFGHIGVLRRLIAVTDRACDRGAGAVSPLYVAVHRRQSRSVELLLSEGYSADAQDCSLLLGVRSPLSLALSASSGACRETVGLLVAAGARLSEEDWMNAVATDTPELLQLILEHRPIPRREAAAAPVPSRRGETSLELRELRELLCVALSQVHAAARWLPVLLKAGLDPPLLLQPHMMQQADGEVLNYLLEFVNWSNLSPPLRRILDRRRAEKTWEPGPHLDSIPPLSHLCRLQVRSVLGPDLLMRTDVVRRLPVPTPLHVFLQFGDIPEASCTRSPPSSPLSDRIQRYQRTHLHRHVL</sequence>
<dbReference type="PROSITE" id="PS50225">
    <property type="entry name" value="SOCS"/>
    <property type="match status" value="1"/>
</dbReference>
<feature type="domain" description="SOCS box" evidence="5">
    <location>
        <begin position="483"/>
        <end position="529"/>
    </location>
</feature>
<reference evidence="6 7" key="1">
    <citation type="submission" date="2019-03" db="EMBL/GenBank/DDBJ databases">
        <title>First draft genome of Liparis tanakae, snailfish: a comprehensive survey of snailfish specific genes.</title>
        <authorList>
            <person name="Kim W."/>
            <person name="Song I."/>
            <person name="Jeong J.-H."/>
            <person name="Kim D."/>
            <person name="Kim S."/>
            <person name="Ryu S."/>
            <person name="Song J.Y."/>
            <person name="Lee S.K."/>
        </authorList>
    </citation>
    <scope>NUCLEOTIDE SEQUENCE [LARGE SCALE GENOMIC DNA]</scope>
    <source>
        <tissue evidence="6">Muscle</tissue>
    </source>
</reference>
<evidence type="ECO:0000256" key="3">
    <source>
        <dbReference type="ARBA" id="ARBA00023043"/>
    </source>
</evidence>
<dbReference type="GO" id="GO:0005737">
    <property type="term" value="C:cytoplasm"/>
    <property type="evidence" value="ECO:0007669"/>
    <property type="project" value="TreeGrafter"/>
</dbReference>
<evidence type="ECO:0000313" key="6">
    <source>
        <dbReference type="EMBL" id="TNN28599.1"/>
    </source>
</evidence>
<dbReference type="SUPFAM" id="SSF48403">
    <property type="entry name" value="Ankyrin repeat"/>
    <property type="match status" value="1"/>
</dbReference>
<dbReference type="SUPFAM" id="SSF158235">
    <property type="entry name" value="SOCS box-like"/>
    <property type="match status" value="1"/>
</dbReference>
<gene>
    <name evidence="6" type="primary">ASB3</name>
    <name evidence="6" type="ORF">EYF80_061253</name>
</gene>
<dbReference type="OrthoDB" id="194358at2759"/>
<organism evidence="6 7">
    <name type="scientific">Liparis tanakae</name>
    <name type="common">Tanaka's snailfish</name>
    <dbReference type="NCBI Taxonomy" id="230148"/>
    <lineage>
        <taxon>Eukaryota</taxon>
        <taxon>Metazoa</taxon>
        <taxon>Chordata</taxon>
        <taxon>Craniata</taxon>
        <taxon>Vertebrata</taxon>
        <taxon>Euteleostomi</taxon>
        <taxon>Actinopterygii</taxon>
        <taxon>Neopterygii</taxon>
        <taxon>Teleostei</taxon>
        <taxon>Neoteleostei</taxon>
        <taxon>Acanthomorphata</taxon>
        <taxon>Eupercaria</taxon>
        <taxon>Perciformes</taxon>
        <taxon>Cottioidei</taxon>
        <taxon>Cottales</taxon>
        <taxon>Liparidae</taxon>
        <taxon>Liparis</taxon>
    </lineage>
</organism>
<dbReference type="Pfam" id="PF12796">
    <property type="entry name" value="Ank_2"/>
    <property type="match status" value="3"/>
</dbReference>
<dbReference type="PANTHER" id="PTHR24198:SF184">
    <property type="entry name" value="ANKYRIN REPEAT AND SOCS BOX CONTAINING 3"/>
    <property type="match status" value="1"/>
</dbReference>
<keyword evidence="2" id="KW-0677">Repeat</keyword>
<evidence type="ECO:0000313" key="7">
    <source>
        <dbReference type="Proteomes" id="UP000314294"/>
    </source>
</evidence>
<feature type="repeat" description="ANK" evidence="4">
    <location>
        <begin position="117"/>
        <end position="149"/>
    </location>
</feature>
<dbReference type="UniPathway" id="UPA00143"/>